<dbReference type="Proteomes" id="UP000092444">
    <property type="component" value="Unassembled WGS sequence"/>
</dbReference>
<evidence type="ECO:0000313" key="1">
    <source>
        <dbReference type="EnsemblMetazoa" id="GMOY003708-PA"/>
    </source>
</evidence>
<keyword evidence="2" id="KW-1185">Reference proteome</keyword>
<dbReference type="AlphaFoldDB" id="A0A1B0FIR8"/>
<proteinExistence type="predicted"/>
<name>A0A1B0FIR8_GLOMM</name>
<reference evidence="1" key="1">
    <citation type="submission" date="2020-05" db="UniProtKB">
        <authorList>
            <consortium name="EnsemblMetazoa"/>
        </authorList>
    </citation>
    <scope>IDENTIFICATION</scope>
    <source>
        <strain evidence="1">Yale</strain>
    </source>
</reference>
<protein>
    <submittedName>
        <fullName evidence="1">Uncharacterized protein</fullName>
    </submittedName>
</protein>
<organism evidence="1 2">
    <name type="scientific">Glossina morsitans morsitans</name>
    <name type="common">Savannah tsetse fly</name>
    <dbReference type="NCBI Taxonomy" id="37546"/>
    <lineage>
        <taxon>Eukaryota</taxon>
        <taxon>Metazoa</taxon>
        <taxon>Ecdysozoa</taxon>
        <taxon>Arthropoda</taxon>
        <taxon>Hexapoda</taxon>
        <taxon>Insecta</taxon>
        <taxon>Pterygota</taxon>
        <taxon>Neoptera</taxon>
        <taxon>Endopterygota</taxon>
        <taxon>Diptera</taxon>
        <taxon>Brachycera</taxon>
        <taxon>Muscomorpha</taxon>
        <taxon>Hippoboscoidea</taxon>
        <taxon>Glossinidae</taxon>
        <taxon>Glossina</taxon>
    </lineage>
</organism>
<dbReference type="EMBL" id="CCAG010004439">
    <property type="status" value="NOT_ANNOTATED_CDS"/>
    <property type="molecule type" value="Genomic_DNA"/>
</dbReference>
<dbReference type="EnsemblMetazoa" id="GMOY003708-RA">
    <property type="protein sequence ID" value="GMOY003708-PA"/>
    <property type="gene ID" value="GMOY003708"/>
</dbReference>
<dbReference type="VEuPathDB" id="VectorBase:GMOY003708"/>
<evidence type="ECO:0000313" key="2">
    <source>
        <dbReference type="Proteomes" id="UP000092444"/>
    </source>
</evidence>
<accession>A0A1B0FIR8</accession>
<sequence length="149" mass="17612">MNRLKQPTHASDIRSNIGQLSAYNHPILFNYKRRYCQRYLSTKLKKSINTPQKLWWRYAINAIRNRNNKAAVHGDFEDDLTREIINMLRLAKDQSLPPALLVRDCFPRRFVSHSRKGHSFLKQFPNPLTEQHVNFPLHYDASVSWIPVN</sequence>